<name>A0A1X6MI57_9APHY</name>
<dbReference type="AlphaFoldDB" id="A0A1X6MI57"/>
<feature type="region of interest" description="Disordered" evidence="1">
    <location>
        <begin position="509"/>
        <end position="608"/>
    </location>
</feature>
<organism evidence="2 3">
    <name type="scientific">Postia placenta MAD-698-R-SB12</name>
    <dbReference type="NCBI Taxonomy" id="670580"/>
    <lineage>
        <taxon>Eukaryota</taxon>
        <taxon>Fungi</taxon>
        <taxon>Dikarya</taxon>
        <taxon>Basidiomycota</taxon>
        <taxon>Agaricomycotina</taxon>
        <taxon>Agaricomycetes</taxon>
        <taxon>Polyporales</taxon>
        <taxon>Adustoporiaceae</taxon>
        <taxon>Rhodonia</taxon>
    </lineage>
</organism>
<proteinExistence type="predicted"/>
<feature type="compositionally biased region" description="Polar residues" evidence="1">
    <location>
        <begin position="510"/>
        <end position="526"/>
    </location>
</feature>
<gene>
    <name evidence="2" type="ORF">POSPLADRAFT_1161318</name>
</gene>
<feature type="region of interest" description="Disordered" evidence="1">
    <location>
        <begin position="891"/>
        <end position="912"/>
    </location>
</feature>
<feature type="compositionally biased region" description="Low complexity" evidence="1">
    <location>
        <begin position="96"/>
        <end position="121"/>
    </location>
</feature>
<dbReference type="STRING" id="670580.A0A1X6MI57"/>
<feature type="compositionally biased region" description="Low complexity" evidence="1">
    <location>
        <begin position="315"/>
        <end position="332"/>
    </location>
</feature>
<dbReference type="RefSeq" id="XP_024332844.1">
    <property type="nucleotide sequence ID" value="XM_024487662.1"/>
</dbReference>
<feature type="region of interest" description="Disordered" evidence="1">
    <location>
        <begin position="1"/>
        <end position="137"/>
    </location>
</feature>
<feature type="compositionally biased region" description="Basic and acidic residues" evidence="1">
    <location>
        <begin position="900"/>
        <end position="909"/>
    </location>
</feature>
<evidence type="ECO:0000313" key="2">
    <source>
        <dbReference type="EMBL" id="OSX56050.1"/>
    </source>
</evidence>
<feature type="compositionally biased region" description="Polar residues" evidence="1">
    <location>
        <begin position="38"/>
        <end position="49"/>
    </location>
</feature>
<dbReference type="OrthoDB" id="3195134at2759"/>
<feature type="compositionally biased region" description="Low complexity" evidence="1">
    <location>
        <begin position="80"/>
        <end position="90"/>
    </location>
</feature>
<feature type="compositionally biased region" description="Low complexity" evidence="1">
    <location>
        <begin position="530"/>
        <end position="539"/>
    </location>
</feature>
<evidence type="ECO:0000256" key="1">
    <source>
        <dbReference type="SAM" id="MobiDB-lite"/>
    </source>
</evidence>
<feature type="compositionally biased region" description="Polar residues" evidence="1">
    <location>
        <begin position="58"/>
        <end position="68"/>
    </location>
</feature>
<evidence type="ECO:0000313" key="3">
    <source>
        <dbReference type="Proteomes" id="UP000194127"/>
    </source>
</evidence>
<reference evidence="2 3" key="1">
    <citation type="submission" date="2017-04" db="EMBL/GenBank/DDBJ databases">
        <title>Genome Sequence of the Model Brown-Rot Fungus Postia placenta SB12.</title>
        <authorList>
            <consortium name="DOE Joint Genome Institute"/>
            <person name="Gaskell J."/>
            <person name="Kersten P."/>
            <person name="Larrondo L.F."/>
            <person name="Canessa P."/>
            <person name="Martinez D."/>
            <person name="Hibbett D."/>
            <person name="Schmoll M."/>
            <person name="Kubicek C.P."/>
            <person name="Martinez A.T."/>
            <person name="Yadav J."/>
            <person name="Master E."/>
            <person name="Magnuson J.K."/>
            <person name="James T."/>
            <person name="Yaver D."/>
            <person name="Berka R."/>
            <person name="Labutti K."/>
            <person name="Lipzen A."/>
            <person name="Aerts A."/>
            <person name="Barry K."/>
            <person name="Henrissat B."/>
            <person name="Blanchette R."/>
            <person name="Grigoriev I."/>
            <person name="Cullen D."/>
        </authorList>
    </citation>
    <scope>NUCLEOTIDE SEQUENCE [LARGE SCALE GENOMIC DNA]</scope>
    <source>
        <strain evidence="2 3">MAD-698-R-SB12</strain>
    </source>
</reference>
<keyword evidence="3" id="KW-1185">Reference proteome</keyword>
<sequence>RTSSPELLGLTTSDYDISTPELFERSGSSPEPEDPIRATSNLVLPTPSSFRAHAQPPIASSSRLSVIPTSELAPPPPLAPSNAASNSNPALPAPTIPSTTTASSSSPAPTNTTNMSQNTNTPLMPPRGHSTAPSFDPSEVHSLRRYFQDLEALFTRCQITDEAAKKQWAVRYPSIDVADLWETIESFIDVAKSYNDWKADVRALYPGADDTRKWSLADMDQLIGERARIGIHNAADLGCYYRDFMAITKHLIAQHRLSTIEQSRAFLRGFQPALLTRLETRLHLKHPDHYADDPYTMAEIHAAATFILHGTSSTPTTAANQATASTSNTSTTVPPGMIKTEDISMIIESLSRTIATLIQPTTHATHNHAPAPRQQAAVHVHENSGAEQTCHYCGNRGCRVGTCEFAEIDIRDGKCKRNTEGKIVLPNGSFCPRTIPGLTIRDRIYEWHRRNPAAPAAPTMLFEIDDRSTVQTFTLNTSGRIEALERELLQLRKRREVFDGVEILQRKKPTTTAVPKSAEASGSGTSKGVAAPSSTSTSTAPPPTIPAAAPTASSSSSTQSTSHPITKSAPPAPPVHPFANARDATYAPPNVRNFATPPKPSNDKGKEPAYKTIVPVIQPKLAEEIFQHSMKSQFVTLTPEELLSIAPDVRTKYRDAVTPKRVSTEPVASAHIERSTASDVSALLADDANDAPRLIVEVECVEIVLFEAQAAGPIERPSVIRQLSDLLIDPRAPFPLVDTGRRGVREKAFGGRDPRQLLIGGLLRATFVFEAPFLFVLSTPFVFEATVLGGLRTLRGLFDASCFLFGEALLLFDASFDLGVDGGRELGPVPARPLDPRFRCPLGELLDGGGDAQLRLLVADGAQGLAISELFENKRGDKSCAHSSTISSAASAVGGASRTTSKEARRRLTSEGVDAGVAERADIVEAASMRGGATSSISPSTLFDIFDGARRLLEARHGRPDASRVDPGTSSAFGEQ</sequence>
<accession>A0A1X6MI57</accession>
<feature type="region of interest" description="Disordered" evidence="1">
    <location>
        <begin position="956"/>
        <end position="976"/>
    </location>
</feature>
<protein>
    <submittedName>
        <fullName evidence="2">Uncharacterized protein</fullName>
    </submittedName>
</protein>
<dbReference type="GeneID" id="36332611"/>
<dbReference type="EMBL" id="KZ110643">
    <property type="protein sequence ID" value="OSX56050.1"/>
    <property type="molecule type" value="Genomic_DNA"/>
</dbReference>
<feature type="compositionally biased region" description="Low complexity" evidence="1">
    <location>
        <begin position="546"/>
        <end position="564"/>
    </location>
</feature>
<feature type="region of interest" description="Disordered" evidence="1">
    <location>
        <begin position="315"/>
        <end position="336"/>
    </location>
</feature>
<feature type="non-terminal residue" evidence="2">
    <location>
        <position position="1"/>
    </location>
</feature>
<dbReference type="Proteomes" id="UP000194127">
    <property type="component" value="Unassembled WGS sequence"/>
</dbReference>
<feature type="compositionally biased region" description="Polar residues" evidence="1">
    <location>
        <begin position="1"/>
        <end position="16"/>
    </location>
</feature>